<feature type="transmembrane region" description="Helical" evidence="1">
    <location>
        <begin position="109"/>
        <end position="133"/>
    </location>
</feature>
<accession>A0A853R793</accession>
<proteinExistence type="predicted"/>
<evidence type="ECO:0000313" key="2">
    <source>
        <dbReference type="EMBL" id="OEE38974.1"/>
    </source>
</evidence>
<feature type="transmembrane region" description="Helical" evidence="1">
    <location>
        <begin position="145"/>
        <end position="165"/>
    </location>
</feature>
<keyword evidence="1" id="KW-0812">Transmembrane</keyword>
<comment type="caution">
    <text evidence="2">The sequence shown here is derived from an EMBL/GenBank/DDBJ whole genome shotgun (WGS) entry which is preliminary data.</text>
</comment>
<dbReference type="EMBL" id="AJYS02000104">
    <property type="protein sequence ID" value="OEE38974.1"/>
    <property type="molecule type" value="Genomic_DNA"/>
</dbReference>
<dbReference type="RefSeq" id="WP_017045850.1">
    <property type="nucleotide sequence ID" value="NZ_AJYS02000104.1"/>
</dbReference>
<keyword evidence="1" id="KW-1133">Transmembrane helix</keyword>
<reference evidence="2 3" key="1">
    <citation type="journal article" date="2012" name="Science">
        <title>Ecological populations of bacteria act as socially cohesive units of antibiotic production and resistance.</title>
        <authorList>
            <person name="Cordero O.X."/>
            <person name="Wildschutte H."/>
            <person name="Kirkup B."/>
            <person name="Proehl S."/>
            <person name="Ngo L."/>
            <person name="Hussain F."/>
            <person name="Le Roux F."/>
            <person name="Mincer T."/>
            <person name="Polz M.F."/>
        </authorList>
    </citation>
    <scope>NUCLEOTIDE SEQUENCE [LARGE SCALE GENOMIC DNA]</scope>
    <source>
        <strain evidence="2 3">FS-238</strain>
    </source>
</reference>
<gene>
    <name evidence="2" type="ORF">A1QS_15380</name>
</gene>
<feature type="transmembrane region" description="Helical" evidence="1">
    <location>
        <begin position="78"/>
        <end position="97"/>
    </location>
</feature>
<keyword evidence="3" id="KW-1185">Reference proteome</keyword>
<feature type="transmembrane region" description="Helical" evidence="1">
    <location>
        <begin position="48"/>
        <end position="66"/>
    </location>
</feature>
<dbReference type="Proteomes" id="UP000094808">
    <property type="component" value="Unassembled WGS sequence"/>
</dbReference>
<organism evidence="2 3">
    <name type="scientific">Vibrio ordalii FS-238</name>
    <dbReference type="NCBI Taxonomy" id="617133"/>
    <lineage>
        <taxon>Bacteria</taxon>
        <taxon>Pseudomonadati</taxon>
        <taxon>Pseudomonadota</taxon>
        <taxon>Gammaproteobacteria</taxon>
        <taxon>Vibrionales</taxon>
        <taxon>Vibrionaceae</taxon>
        <taxon>Vibrio</taxon>
    </lineage>
</organism>
<evidence type="ECO:0000256" key="1">
    <source>
        <dbReference type="SAM" id="Phobius"/>
    </source>
</evidence>
<keyword evidence="1" id="KW-0472">Membrane</keyword>
<evidence type="ECO:0000313" key="3">
    <source>
        <dbReference type="Proteomes" id="UP000094808"/>
    </source>
</evidence>
<feature type="transmembrane region" description="Helical" evidence="1">
    <location>
        <begin position="6"/>
        <end position="27"/>
    </location>
</feature>
<name>A0A853R793_9VIBR</name>
<sequence length="176" mass="19793">MSGIEFKGWFIATTIFSVLMAFLVNIYETRKLKGTTYSSIMLAAWMKIISILGTFGLYTAVCFYSSGWKQLFQSPELVLAAFFILFETCRFMGNSLTLKGRFPIDPRKVNVLSTWCLVWLCIALTTLVSIVAVERIPMAAVLWQFILLFVAIATYFGTVVVLKLLSIGHVFQKSVA</sequence>
<protein>
    <submittedName>
        <fullName evidence="2">Uncharacterized protein</fullName>
    </submittedName>
</protein>
<dbReference type="AlphaFoldDB" id="A0A853R793"/>